<protein>
    <submittedName>
        <fullName evidence="1">Uncharacterized protein</fullName>
    </submittedName>
</protein>
<reference evidence="1 2" key="1">
    <citation type="submission" date="2016-10" db="EMBL/GenBank/DDBJ databases">
        <authorList>
            <person name="de Groot N.N."/>
        </authorList>
    </citation>
    <scope>NUCLEOTIDE SEQUENCE [LARGE SCALE GENOMIC DNA]</scope>
    <source>
        <strain evidence="1 2">DSM 18978</strain>
    </source>
</reference>
<proteinExistence type="predicted"/>
<dbReference type="Proteomes" id="UP000198636">
    <property type="component" value="Unassembled WGS sequence"/>
</dbReference>
<gene>
    <name evidence="1" type="ORF">SAMN03080606_04354</name>
</gene>
<organism evidence="1 2">
    <name type="scientific">Alkaliphilus peptidifermentans DSM 18978</name>
    <dbReference type="NCBI Taxonomy" id="1120976"/>
    <lineage>
        <taxon>Bacteria</taxon>
        <taxon>Bacillati</taxon>
        <taxon>Bacillota</taxon>
        <taxon>Clostridia</taxon>
        <taxon>Peptostreptococcales</taxon>
        <taxon>Natronincolaceae</taxon>
        <taxon>Alkaliphilus</taxon>
    </lineage>
</organism>
<evidence type="ECO:0000313" key="1">
    <source>
        <dbReference type="EMBL" id="SCZ11313.1"/>
    </source>
</evidence>
<accession>A0A1G5LEF5</accession>
<dbReference type="EMBL" id="FMUS01000058">
    <property type="protein sequence ID" value="SCZ11313.1"/>
    <property type="molecule type" value="Genomic_DNA"/>
</dbReference>
<keyword evidence="2" id="KW-1185">Reference proteome</keyword>
<name>A0A1G5LEF5_9FIRM</name>
<sequence>MYKSVEKKFTDTDIKEIIEKEIKIDVLMQLPIEKRNKYIKDIYQHTAVSIRQLAKVLGTGKGIVEKAVRSS</sequence>
<dbReference type="RefSeq" id="WP_091547716.1">
    <property type="nucleotide sequence ID" value="NZ_FMUS01000058.1"/>
</dbReference>
<evidence type="ECO:0000313" key="2">
    <source>
        <dbReference type="Proteomes" id="UP000198636"/>
    </source>
</evidence>
<dbReference type="AlphaFoldDB" id="A0A1G5LEF5"/>